<organism evidence="1">
    <name type="scientific">Thermus caliditerrae</name>
    <dbReference type="NCBI Taxonomy" id="1330700"/>
    <lineage>
        <taxon>Bacteria</taxon>
        <taxon>Thermotogati</taxon>
        <taxon>Deinococcota</taxon>
        <taxon>Deinococci</taxon>
        <taxon>Thermales</taxon>
        <taxon>Thermaceae</taxon>
        <taxon>Thermus</taxon>
    </lineage>
</organism>
<name>A0A7C5VES8_9DEIN</name>
<evidence type="ECO:0000313" key="1">
    <source>
        <dbReference type="EMBL" id="HHM67345.1"/>
    </source>
</evidence>
<accession>A0A7C5VES8</accession>
<reference evidence="1" key="1">
    <citation type="journal article" date="2020" name="mSystems">
        <title>Genome- and Community-Level Interaction Insights into Carbon Utilization and Element Cycling Functions of Hydrothermarchaeota in Hydrothermal Sediment.</title>
        <authorList>
            <person name="Zhou Z."/>
            <person name="Liu Y."/>
            <person name="Xu W."/>
            <person name="Pan J."/>
            <person name="Luo Z.H."/>
            <person name="Li M."/>
        </authorList>
    </citation>
    <scope>NUCLEOTIDE SEQUENCE [LARGE SCALE GENOMIC DNA]</scope>
    <source>
        <strain evidence="1">SpSt-1071</strain>
    </source>
</reference>
<gene>
    <name evidence="1" type="ORF">ENM28_01235</name>
</gene>
<comment type="caution">
    <text evidence="1">The sequence shown here is derived from an EMBL/GenBank/DDBJ whole genome shotgun (WGS) entry which is preliminary data.</text>
</comment>
<proteinExistence type="predicted"/>
<dbReference type="AlphaFoldDB" id="A0A7C5VES8"/>
<protein>
    <submittedName>
        <fullName evidence="1">Uncharacterized protein</fullName>
    </submittedName>
</protein>
<dbReference type="EMBL" id="DRXE01000043">
    <property type="protein sequence ID" value="HHM67345.1"/>
    <property type="molecule type" value="Genomic_DNA"/>
</dbReference>
<sequence length="75" mass="8532">MRKPLTPKQLRYVRWLGKRLGMTEGELLDYANRFLSEETGRRVEAEDFSDLAREEAAALIGHLLGLKASLENDKG</sequence>